<protein>
    <submittedName>
        <fullName evidence="1">Uncharacterized protein</fullName>
    </submittedName>
</protein>
<reference evidence="1 2" key="1">
    <citation type="journal article" date="2018" name="Sci. Rep.">
        <title>Genomic signatures of local adaptation to the degree of environmental predictability in rotifers.</title>
        <authorList>
            <person name="Franch-Gras L."/>
            <person name="Hahn C."/>
            <person name="Garcia-Roger E.M."/>
            <person name="Carmona M.J."/>
            <person name="Serra M."/>
            <person name="Gomez A."/>
        </authorList>
    </citation>
    <scope>NUCLEOTIDE SEQUENCE [LARGE SCALE GENOMIC DNA]</scope>
    <source>
        <strain evidence="1">HYR1</strain>
    </source>
</reference>
<dbReference type="AlphaFoldDB" id="A0A3M7PYQ4"/>
<organism evidence="1 2">
    <name type="scientific">Brachionus plicatilis</name>
    <name type="common">Marine rotifer</name>
    <name type="synonym">Brachionus muelleri</name>
    <dbReference type="NCBI Taxonomy" id="10195"/>
    <lineage>
        <taxon>Eukaryota</taxon>
        <taxon>Metazoa</taxon>
        <taxon>Spiralia</taxon>
        <taxon>Gnathifera</taxon>
        <taxon>Rotifera</taxon>
        <taxon>Eurotatoria</taxon>
        <taxon>Monogononta</taxon>
        <taxon>Pseudotrocha</taxon>
        <taxon>Ploima</taxon>
        <taxon>Brachionidae</taxon>
        <taxon>Brachionus</taxon>
    </lineage>
</organism>
<comment type="caution">
    <text evidence="1">The sequence shown here is derived from an EMBL/GenBank/DDBJ whole genome shotgun (WGS) entry which is preliminary data.</text>
</comment>
<name>A0A3M7PYQ4_BRAPC</name>
<proteinExistence type="predicted"/>
<evidence type="ECO:0000313" key="2">
    <source>
        <dbReference type="Proteomes" id="UP000276133"/>
    </source>
</evidence>
<keyword evidence="2" id="KW-1185">Reference proteome</keyword>
<accession>A0A3M7PYQ4</accession>
<gene>
    <name evidence="1" type="ORF">BpHYR1_015630</name>
</gene>
<sequence length="168" mass="19503">MILVYIVTQCLKFTNVYIIVISCLKLQKKLGLLKKKVSGLGLDLRLFYYKSQSNLDSATPRGIYIYIIKYLDRFVGDRSAHGRPYSGLSFGWPPHGLLKYPRPKVAAAQHFFLALKFIVSKFAVPSSYCGGLMIFLPFQRKKHNSCKEKQFLKTQYYHLHTHLFQVKY</sequence>
<evidence type="ECO:0000313" key="1">
    <source>
        <dbReference type="EMBL" id="RNA04322.1"/>
    </source>
</evidence>
<dbReference type="EMBL" id="REGN01008155">
    <property type="protein sequence ID" value="RNA04322.1"/>
    <property type="molecule type" value="Genomic_DNA"/>
</dbReference>
<dbReference type="Proteomes" id="UP000276133">
    <property type="component" value="Unassembled WGS sequence"/>
</dbReference>